<feature type="transmembrane region" description="Helical" evidence="1">
    <location>
        <begin position="383"/>
        <end position="408"/>
    </location>
</feature>
<evidence type="ECO:0000313" key="2">
    <source>
        <dbReference type="EMBL" id="GGG72235.1"/>
    </source>
</evidence>
<proteinExistence type="predicted"/>
<dbReference type="InterPro" id="IPR006726">
    <property type="entry name" value="PHBA_efflux_AaeB/fusaric-R"/>
</dbReference>
<organism evidence="2 3">
    <name type="scientific">Edaphobacter dinghuensis</name>
    <dbReference type="NCBI Taxonomy" id="1560005"/>
    <lineage>
        <taxon>Bacteria</taxon>
        <taxon>Pseudomonadati</taxon>
        <taxon>Acidobacteriota</taxon>
        <taxon>Terriglobia</taxon>
        <taxon>Terriglobales</taxon>
        <taxon>Acidobacteriaceae</taxon>
        <taxon>Edaphobacter</taxon>
    </lineage>
</organism>
<keyword evidence="1" id="KW-1133">Transmembrane helix</keyword>
<reference evidence="2" key="1">
    <citation type="journal article" date="2014" name="Int. J. Syst. Evol. Microbiol.">
        <title>Complete genome sequence of Corynebacterium casei LMG S-19264T (=DSM 44701T), isolated from a smear-ripened cheese.</title>
        <authorList>
            <consortium name="US DOE Joint Genome Institute (JGI-PGF)"/>
            <person name="Walter F."/>
            <person name="Albersmeier A."/>
            <person name="Kalinowski J."/>
            <person name="Ruckert C."/>
        </authorList>
    </citation>
    <scope>NUCLEOTIDE SEQUENCE</scope>
    <source>
        <strain evidence="2">CGMCC 1.12997</strain>
    </source>
</reference>
<feature type="transmembrane region" description="Helical" evidence="1">
    <location>
        <begin position="86"/>
        <end position="106"/>
    </location>
</feature>
<feature type="transmembrane region" description="Helical" evidence="1">
    <location>
        <begin position="503"/>
        <end position="523"/>
    </location>
</feature>
<evidence type="ECO:0000256" key="1">
    <source>
        <dbReference type="SAM" id="Phobius"/>
    </source>
</evidence>
<feature type="transmembrane region" description="Helical" evidence="1">
    <location>
        <begin position="164"/>
        <end position="186"/>
    </location>
</feature>
<keyword evidence="1" id="KW-0472">Membrane</keyword>
<dbReference type="Proteomes" id="UP000647241">
    <property type="component" value="Unassembled WGS sequence"/>
</dbReference>
<keyword evidence="1" id="KW-0812">Transmembrane</keyword>
<dbReference type="GO" id="GO:0022857">
    <property type="term" value="F:transmembrane transporter activity"/>
    <property type="evidence" value="ECO:0007669"/>
    <property type="project" value="InterPro"/>
</dbReference>
<dbReference type="RefSeq" id="WP_188553407.1">
    <property type="nucleotide sequence ID" value="NZ_BMGT01000002.1"/>
</dbReference>
<dbReference type="GO" id="GO:0005886">
    <property type="term" value="C:plasma membrane"/>
    <property type="evidence" value="ECO:0007669"/>
    <property type="project" value="InterPro"/>
</dbReference>
<evidence type="ECO:0000313" key="3">
    <source>
        <dbReference type="Proteomes" id="UP000647241"/>
    </source>
</evidence>
<feature type="transmembrane region" description="Helical" evidence="1">
    <location>
        <begin position="471"/>
        <end position="491"/>
    </location>
</feature>
<comment type="caution">
    <text evidence="2">The sequence shown here is derived from an EMBL/GenBank/DDBJ whole genome shotgun (WGS) entry which is preliminary data.</text>
</comment>
<gene>
    <name evidence="2" type="ORF">GCM10011585_13190</name>
</gene>
<feature type="transmembrane region" description="Helical" evidence="1">
    <location>
        <begin position="420"/>
        <end position="441"/>
    </location>
</feature>
<dbReference type="Pfam" id="PF04632">
    <property type="entry name" value="FUSC"/>
    <property type="match status" value="1"/>
</dbReference>
<feature type="transmembrane region" description="Helical" evidence="1">
    <location>
        <begin position="41"/>
        <end position="74"/>
    </location>
</feature>
<reference evidence="2" key="2">
    <citation type="submission" date="2020-09" db="EMBL/GenBank/DDBJ databases">
        <authorList>
            <person name="Sun Q."/>
            <person name="Zhou Y."/>
        </authorList>
    </citation>
    <scope>NUCLEOTIDE SEQUENCE</scope>
    <source>
        <strain evidence="2">CGMCC 1.12997</strain>
    </source>
</reference>
<name>A0A917M387_9BACT</name>
<feature type="transmembrane region" description="Helical" evidence="1">
    <location>
        <begin position="134"/>
        <end position="152"/>
    </location>
</feature>
<evidence type="ECO:0008006" key="4">
    <source>
        <dbReference type="Google" id="ProtNLM"/>
    </source>
</evidence>
<sequence>MNDTAATDLPAIAAPRRSSWLESFRALLETELASYPGRPLLVLRIVLACTFVTFCIMVFRISGGVLGAYYPLLISRDNLHSTRRSALWIACACTLGTVEVAIGAMLFVGSPFLHLLWVWGSLFAIFYFISTVRVYEAALALGVFLTSAITIWDQQLSSDLRLRQTLFTLLVILVGCAVSVVIEYLFSRTHPPDAVIEGIQQRLTLTERVLQQYISDESDWSRLIHELRRNSARGTATLRAFIAQSGYSFEEQQRLSTAVSLAGRLIDLSSSLTETERSLTATDRELCTVVCQNLSLLGDNLSHRKIPEWIDIDSKYQTSAPILIEIERTVDLLAESLSQSMWDSTGKEQRRPQHRPRRRIFISDAFSSDTHLKFAIRGGLSAIVCYMFYMSVGWIGLSASVATCILTALPVTGAARHKQLMRFAGVVLGACALGFAAQIIILPQIDSILSYTLLFASVTFIGAWIATSSPRIAYCGVQIVLAYELVNLNRFSLNPTLIAARDAVLGIVLGIGAMWLIFDHLWATTSTESLRPLLSVTIREIADLSIEPVTFAPAYREASLEKKTSAIMNNFGKLRSLIDVSIFEAFPKAPTDELLLQCARDYLPQLRATLLIKAGLIHHQTITECPCESEIAVQVQQRCTELLRTIAFHVETDSPPLLIPLTLDQQLKERLHSDTERVRKGQLECDQIELRLCSSLFNVVHHLAAGREPATRH</sequence>
<protein>
    <recommendedName>
        <fullName evidence="4">Multidrug resistance protein MdtO</fullName>
    </recommendedName>
</protein>
<dbReference type="AlphaFoldDB" id="A0A917M387"/>
<keyword evidence="3" id="KW-1185">Reference proteome</keyword>
<accession>A0A917M387</accession>
<dbReference type="EMBL" id="BMGT01000002">
    <property type="protein sequence ID" value="GGG72235.1"/>
    <property type="molecule type" value="Genomic_DNA"/>
</dbReference>